<evidence type="ECO:0000313" key="4">
    <source>
        <dbReference type="EMBL" id="CAD7423299.1"/>
    </source>
</evidence>
<dbReference type="InterPro" id="IPR004045">
    <property type="entry name" value="Glutathione_S-Trfase_N"/>
</dbReference>
<dbReference type="AlphaFoldDB" id="A0A7R9HHQ7"/>
<comment type="similarity">
    <text evidence="1">Belongs to the GST superfamily. Omega family.</text>
</comment>
<dbReference type="SUPFAM" id="SSF52833">
    <property type="entry name" value="Thioredoxin-like"/>
    <property type="match status" value="2"/>
</dbReference>
<dbReference type="FunFam" id="1.20.1050.10:FF:000009">
    <property type="entry name" value="Glutathione S-transferase omega-1"/>
    <property type="match status" value="1"/>
</dbReference>
<dbReference type="PRINTS" id="PR01625">
    <property type="entry name" value="GSTRNSFRASEO"/>
</dbReference>
<dbReference type="PANTHER" id="PTHR43968">
    <property type="match status" value="1"/>
</dbReference>
<organism evidence="4">
    <name type="scientific">Timema monikensis</name>
    <dbReference type="NCBI Taxonomy" id="170555"/>
    <lineage>
        <taxon>Eukaryota</taxon>
        <taxon>Metazoa</taxon>
        <taxon>Ecdysozoa</taxon>
        <taxon>Arthropoda</taxon>
        <taxon>Hexapoda</taxon>
        <taxon>Insecta</taxon>
        <taxon>Pterygota</taxon>
        <taxon>Neoptera</taxon>
        <taxon>Polyneoptera</taxon>
        <taxon>Phasmatodea</taxon>
        <taxon>Timematodea</taxon>
        <taxon>Timematoidea</taxon>
        <taxon>Timematidae</taxon>
        <taxon>Timema</taxon>
    </lineage>
</organism>
<dbReference type="GO" id="GO:0004364">
    <property type="term" value="F:glutathione transferase activity"/>
    <property type="evidence" value="ECO:0007669"/>
    <property type="project" value="InterPro"/>
</dbReference>
<feature type="domain" description="GST N-terminal" evidence="3">
    <location>
        <begin position="167"/>
        <end position="245"/>
    </location>
</feature>
<dbReference type="EMBL" id="OB792664">
    <property type="protein sequence ID" value="CAD7423299.1"/>
    <property type="molecule type" value="Genomic_DNA"/>
</dbReference>
<dbReference type="InterPro" id="IPR036249">
    <property type="entry name" value="Thioredoxin-like_sf"/>
</dbReference>
<evidence type="ECO:0000256" key="2">
    <source>
        <dbReference type="ARBA" id="ARBA00023002"/>
    </source>
</evidence>
<dbReference type="InterPro" id="IPR005442">
    <property type="entry name" value="GST_omega"/>
</dbReference>
<dbReference type="FunFam" id="3.40.30.10:FF:000123">
    <property type="entry name" value="Glutathione transferase o1"/>
    <property type="match status" value="2"/>
</dbReference>
<dbReference type="SFLD" id="SFLDS00019">
    <property type="entry name" value="Glutathione_Transferase_(cytos"/>
    <property type="match status" value="2"/>
</dbReference>
<dbReference type="SUPFAM" id="SSF47616">
    <property type="entry name" value="GST C-terminal domain-like"/>
    <property type="match status" value="1"/>
</dbReference>
<reference evidence="4" key="1">
    <citation type="submission" date="2020-11" db="EMBL/GenBank/DDBJ databases">
        <authorList>
            <person name="Tran Van P."/>
        </authorList>
    </citation>
    <scope>NUCLEOTIDE SEQUENCE</scope>
</reference>
<accession>A0A7R9HHQ7</accession>
<dbReference type="PROSITE" id="PS50404">
    <property type="entry name" value="GST_NTER"/>
    <property type="match status" value="2"/>
</dbReference>
<dbReference type="PANTHER" id="PTHR43968:SF6">
    <property type="entry name" value="GLUTATHIONE S-TRANSFERASE OMEGA"/>
    <property type="match status" value="1"/>
</dbReference>
<protein>
    <recommendedName>
        <fullName evidence="3">GST N-terminal domain-containing protein</fullName>
    </recommendedName>
</protein>
<dbReference type="GO" id="GO:0045174">
    <property type="term" value="F:glutathione dehydrogenase (ascorbate) activity"/>
    <property type="evidence" value="ECO:0007669"/>
    <property type="project" value="TreeGrafter"/>
</dbReference>
<dbReference type="GO" id="GO:0006749">
    <property type="term" value="P:glutathione metabolic process"/>
    <property type="evidence" value="ECO:0007669"/>
    <property type="project" value="TreeGrafter"/>
</dbReference>
<proteinExistence type="inferred from homology"/>
<sequence>MARSQSRSKGSAQPPLEPGKVRLYGFEYSPYVQRVHMVLIAKNIPHDVKNIDLKNKPDWFLKLNPAGKVPVLDTGDKVLTESLEIVVFLDKNYPGASLHTTDPEKSAKNREIVEKFEGLRKEFHEAIKDKDYHSPETISSLSLLHSELEKRGTTFLAGSAQPPLEPGKVRLYGFAYSPYVQRVHMVLIAKNIPHDVKSIDLKNKPDWFLKLNPAGKVPVLDTGDKVLTESLDIVVFLDKNYPGTPLRSTDPEKSAKDKEIVKKFEEYAKEFRQFFTDKDFTPSEGTRAFFSLFQSELEKRGTTFLGGDSPGLIDYVIWPWFERMKVARELHGKGDIQIPEDKKIKAARVEAWKNNMEQQKAVKETMHTLEEHVRFAKIRLQNQK</sequence>
<dbReference type="Pfam" id="PF13417">
    <property type="entry name" value="GST_N_3"/>
    <property type="match status" value="2"/>
</dbReference>
<dbReference type="GO" id="GO:0005737">
    <property type="term" value="C:cytoplasm"/>
    <property type="evidence" value="ECO:0007669"/>
    <property type="project" value="InterPro"/>
</dbReference>
<dbReference type="InterPro" id="IPR040079">
    <property type="entry name" value="Glutathione_S-Trfase"/>
</dbReference>
<evidence type="ECO:0000259" key="3">
    <source>
        <dbReference type="PROSITE" id="PS50404"/>
    </source>
</evidence>
<keyword evidence="2" id="KW-0560">Oxidoreductase</keyword>
<dbReference type="InterPro" id="IPR050983">
    <property type="entry name" value="GST_Omega/HSP26"/>
</dbReference>
<dbReference type="InterPro" id="IPR036282">
    <property type="entry name" value="Glutathione-S-Trfase_C_sf"/>
</dbReference>
<dbReference type="Gene3D" id="3.40.30.10">
    <property type="entry name" value="Glutaredoxin"/>
    <property type="match status" value="2"/>
</dbReference>
<gene>
    <name evidence="4" type="ORF">TMSB3V08_LOCUS290</name>
</gene>
<evidence type="ECO:0000256" key="1">
    <source>
        <dbReference type="ARBA" id="ARBA00011067"/>
    </source>
</evidence>
<feature type="domain" description="GST N-terminal" evidence="3">
    <location>
        <begin position="19"/>
        <end position="97"/>
    </location>
</feature>
<dbReference type="SFLD" id="SFLDG00358">
    <property type="entry name" value="Main_(cytGST)"/>
    <property type="match status" value="2"/>
</dbReference>
<dbReference type="Gene3D" id="1.20.1050.10">
    <property type="match status" value="1"/>
</dbReference>
<name>A0A7R9HHQ7_9NEOP</name>